<evidence type="ECO:0000313" key="2">
    <source>
        <dbReference type="Proteomes" id="UP000256488"/>
    </source>
</evidence>
<evidence type="ECO:0000313" key="1">
    <source>
        <dbReference type="EMBL" id="RFA33858.1"/>
    </source>
</evidence>
<name>A0A3E0WM23_9BACI</name>
<organism evidence="1 2">
    <name type="scientific">Virgibacillus dokdonensis</name>
    <dbReference type="NCBI Taxonomy" id="302167"/>
    <lineage>
        <taxon>Bacteria</taxon>
        <taxon>Bacillati</taxon>
        <taxon>Bacillota</taxon>
        <taxon>Bacilli</taxon>
        <taxon>Bacillales</taxon>
        <taxon>Bacillaceae</taxon>
        <taxon>Virgibacillus</taxon>
    </lineage>
</organism>
<comment type="caution">
    <text evidence="1">The sequence shown here is derived from an EMBL/GenBank/DDBJ whole genome shotgun (WGS) entry which is preliminary data.</text>
</comment>
<gene>
    <name evidence="1" type="ORF">CAI16_13465</name>
</gene>
<sequence length="262" mass="30858">MKNNFVSLDIGRYSLFFLKKEIKQRIIDERILIAPRDEYESFFSLVHGWLGERNELEEKLQLLHFLSSIVKRDIQVDLLSEVYYKEEGKITNLLREAFIPLTYIDSKGERRRLESAGKERVNLDEVVTIAIPWKRPRMRDAIINIAKKGFIFHINNHMGSYFKEIDLCYITSGNHSIASGIVQKSGYIEVDSYEIEQLFEHISTDGEYWINAHTNERLTFWDGGDFIKVVDFRIAVLYEMAKIKHQYQQEAKNVPNAMKIHY</sequence>
<dbReference type="Pfam" id="PF20457">
    <property type="entry name" value="DUF6710"/>
    <property type="match status" value="1"/>
</dbReference>
<reference evidence="1 2" key="1">
    <citation type="submission" date="2017-05" db="EMBL/GenBank/DDBJ databases">
        <title>Virgibacillus sp. AK90 isolated from a saltern of Kakinada, India.</title>
        <authorList>
            <person name="Gupta V."/>
            <person name="Sidhu C."/>
            <person name="Korpole S."/>
            <person name="Pinnaka A.K."/>
        </authorList>
    </citation>
    <scope>NUCLEOTIDE SEQUENCE [LARGE SCALE GENOMIC DNA]</scope>
    <source>
        <strain evidence="1 2">AK90</strain>
    </source>
</reference>
<accession>A0A3E0WM23</accession>
<protein>
    <submittedName>
        <fullName evidence="1">Uncharacterized protein</fullName>
    </submittedName>
</protein>
<proteinExistence type="predicted"/>
<dbReference type="EMBL" id="NFZX01000030">
    <property type="protein sequence ID" value="RFA33858.1"/>
    <property type="molecule type" value="Genomic_DNA"/>
</dbReference>
<dbReference type="InterPro" id="IPR046556">
    <property type="entry name" value="DUF6710"/>
</dbReference>
<dbReference type="AlphaFoldDB" id="A0A3E0WM23"/>
<dbReference type="Proteomes" id="UP000256488">
    <property type="component" value="Unassembled WGS sequence"/>
</dbReference>
<dbReference type="RefSeq" id="WP_116278812.1">
    <property type="nucleotide sequence ID" value="NZ_NFZX01000030.1"/>
</dbReference>